<keyword evidence="4" id="KW-1185">Reference proteome</keyword>
<dbReference type="EMBL" id="JAAEDI010000018">
    <property type="protein sequence ID" value="MBR0651375.1"/>
    <property type="molecule type" value="Genomic_DNA"/>
</dbReference>
<dbReference type="PRINTS" id="PR00598">
    <property type="entry name" value="HTHMARR"/>
</dbReference>
<proteinExistence type="predicted"/>
<accession>A0ABS5EK18</accession>
<dbReference type="Proteomes" id="UP000698752">
    <property type="component" value="Unassembled WGS sequence"/>
</dbReference>
<feature type="compositionally biased region" description="Basic and acidic residues" evidence="1">
    <location>
        <begin position="73"/>
        <end position="89"/>
    </location>
</feature>
<dbReference type="Gene3D" id="1.10.10.10">
    <property type="entry name" value="Winged helix-like DNA-binding domain superfamily/Winged helix DNA-binding domain"/>
    <property type="match status" value="1"/>
</dbReference>
<dbReference type="InterPro" id="IPR036390">
    <property type="entry name" value="WH_DNA-bd_sf"/>
</dbReference>
<organism evidence="3 4">
    <name type="scientific">Neoroseomonas terrae</name>
    <dbReference type="NCBI Taxonomy" id="424799"/>
    <lineage>
        <taxon>Bacteria</taxon>
        <taxon>Pseudomonadati</taxon>
        <taxon>Pseudomonadota</taxon>
        <taxon>Alphaproteobacteria</taxon>
        <taxon>Acetobacterales</taxon>
        <taxon>Acetobacteraceae</taxon>
        <taxon>Neoroseomonas</taxon>
    </lineage>
</organism>
<dbReference type="SUPFAM" id="SSF46785">
    <property type="entry name" value="Winged helix' DNA-binding domain"/>
    <property type="match status" value="1"/>
</dbReference>
<evidence type="ECO:0000256" key="1">
    <source>
        <dbReference type="SAM" id="MobiDB-lite"/>
    </source>
</evidence>
<sequence>MNQVHESLLQAVREGMDLNVRQIVVLLELAAAKGPLSVRGLAHHLQVSKPAITRAIDRLETLGLAIRPVNPADQRDRLLQPTEKGREQARQLSNAAAPLARAA</sequence>
<dbReference type="PROSITE" id="PS50995">
    <property type="entry name" value="HTH_MARR_2"/>
    <property type="match status" value="1"/>
</dbReference>
<evidence type="ECO:0000259" key="2">
    <source>
        <dbReference type="PROSITE" id="PS50995"/>
    </source>
</evidence>
<comment type="caution">
    <text evidence="3">The sequence shown here is derived from an EMBL/GenBank/DDBJ whole genome shotgun (WGS) entry which is preliminary data.</text>
</comment>
<dbReference type="InterPro" id="IPR039422">
    <property type="entry name" value="MarR/SlyA-like"/>
</dbReference>
<dbReference type="Pfam" id="PF12802">
    <property type="entry name" value="MarR_2"/>
    <property type="match status" value="1"/>
</dbReference>
<name>A0ABS5EK18_9PROT</name>
<evidence type="ECO:0000313" key="4">
    <source>
        <dbReference type="Proteomes" id="UP000698752"/>
    </source>
</evidence>
<reference evidence="4" key="1">
    <citation type="journal article" date="2021" name="Syst. Appl. Microbiol.">
        <title>Roseomonas hellenica sp. nov., isolated from roots of wild-growing Alkanna tinctoria.</title>
        <authorList>
            <person name="Rat A."/>
            <person name="Naranjo H.D."/>
            <person name="Lebbe L."/>
            <person name="Cnockaert M."/>
            <person name="Krigas N."/>
            <person name="Grigoriadou K."/>
            <person name="Maloupa E."/>
            <person name="Willems A."/>
        </authorList>
    </citation>
    <scope>NUCLEOTIDE SEQUENCE [LARGE SCALE GENOMIC DNA]</scope>
    <source>
        <strain evidence="4">LMG 31159</strain>
    </source>
</reference>
<evidence type="ECO:0000313" key="3">
    <source>
        <dbReference type="EMBL" id="MBR0651375.1"/>
    </source>
</evidence>
<dbReference type="PANTHER" id="PTHR33164">
    <property type="entry name" value="TRANSCRIPTIONAL REGULATOR, MARR FAMILY"/>
    <property type="match status" value="1"/>
</dbReference>
<protein>
    <submittedName>
        <fullName evidence="3">MarR family transcriptional regulator</fullName>
    </submittedName>
</protein>
<dbReference type="PANTHER" id="PTHR33164:SF57">
    <property type="entry name" value="MARR-FAMILY TRANSCRIPTIONAL REGULATOR"/>
    <property type="match status" value="1"/>
</dbReference>
<gene>
    <name evidence="3" type="ORF">GXW78_17005</name>
</gene>
<feature type="domain" description="HTH marR-type" evidence="2">
    <location>
        <begin position="1"/>
        <end position="103"/>
    </location>
</feature>
<dbReference type="InterPro" id="IPR036388">
    <property type="entry name" value="WH-like_DNA-bd_sf"/>
</dbReference>
<dbReference type="InterPro" id="IPR000835">
    <property type="entry name" value="HTH_MarR-typ"/>
</dbReference>
<feature type="region of interest" description="Disordered" evidence="1">
    <location>
        <begin position="73"/>
        <end position="103"/>
    </location>
</feature>
<dbReference type="RefSeq" id="WP_211870044.1">
    <property type="nucleotide sequence ID" value="NZ_JAAEDI010000018.1"/>
</dbReference>
<dbReference type="SMART" id="SM00347">
    <property type="entry name" value="HTH_MARR"/>
    <property type="match status" value="1"/>
</dbReference>